<dbReference type="GO" id="GO:0046872">
    <property type="term" value="F:metal ion binding"/>
    <property type="evidence" value="ECO:0007669"/>
    <property type="project" value="UniProtKB-UniRule"/>
</dbReference>
<proteinExistence type="inferred from homology"/>
<feature type="binding site" evidence="6">
    <location>
        <position position="333"/>
    </location>
    <ligand>
        <name>a divalent metal cation</name>
        <dbReference type="ChEBI" id="CHEBI:60240"/>
        <label>1</label>
    </ligand>
</feature>
<keyword evidence="8" id="KW-1185">Reference proteome</keyword>
<keyword evidence="4 5" id="KW-0479">Metal-binding</keyword>
<evidence type="ECO:0000256" key="3">
    <source>
        <dbReference type="ARBA" id="ARBA00022112"/>
    </source>
</evidence>
<dbReference type="Proteomes" id="UP000198820">
    <property type="component" value="Unassembled WGS sequence"/>
</dbReference>
<dbReference type="AlphaFoldDB" id="A0A1H3YTQ8"/>
<dbReference type="Gene3D" id="3.30.70.120">
    <property type="match status" value="1"/>
</dbReference>
<evidence type="ECO:0000256" key="6">
    <source>
        <dbReference type="PIRSR" id="PIRSR602678-1"/>
    </source>
</evidence>
<evidence type="ECO:0000256" key="4">
    <source>
        <dbReference type="ARBA" id="ARBA00022723"/>
    </source>
</evidence>
<dbReference type="GO" id="GO:0005737">
    <property type="term" value="C:cytoplasm"/>
    <property type="evidence" value="ECO:0007669"/>
    <property type="project" value="TreeGrafter"/>
</dbReference>
<dbReference type="InterPro" id="IPR017221">
    <property type="entry name" value="DUF34/NIF3_bac"/>
</dbReference>
<dbReference type="PIRSF" id="PIRSF037489">
    <property type="entry name" value="UCP037489_NIF3_YqfO"/>
    <property type="match status" value="1"/>
</dbReference>
<dbReference type="PANTHER" id="PTHR13799:SF14">
    <property type="entry name" value="GTP CYCLOHYDROLASE 1 TYPE 2 HOMOLOG"/>
    <property type="match status" value="1"/>
</dbReference>
<dbReference type="NCBIfam" id="TIGR00486">
    <property type="entry name" value="YbgI_SA1388"/>
    <property type="match status" value="1"/>
</dbReference>
<dbReference type="InterPro" id="IPR036069">
    <property type="entry name" value="DUF34/NIF3_sf"/>
</dbReference>
<dbReference type="InterPro" id="IPR002678">
    <property type="entry name" value="DUF34/NIF3"/>
</dbReference>
<sequence>MIFEKTMKIKEITNYLEEIAPLNYAEDFDNVGLLVGDANIDVSGVLVTLDTLEKVVEEAIEKNCNLIISFHPIIFGGLKKLTGKTYVERVVQKAIKNDIAIYAIHTALDNHKNGVNDQICNKLGLINREILVPQEGTIKKLTTYVPNENVEEVREALFTVGAGSIGNYNHCSFNIKGKGSFLPNENADPHTGQKGQLHLGEETQINITFLKHLESQVLKQLFKAHPYEEVAYEITSLHNKNQDIGIGMMGEFEKEVPIEEAMKKIKSIFNTKSIRHSKFHQEKVKSIAVLGGSGAFAINNAIAKKADIYMTADMKYHDFYKAENKITLVDVGHYESEQYTKDLLCALLQKKFHNFAIVLSNINTNPIQYF</sequence>
<name>A0A1H3YTQ8_9FLAO</name>
<evidence type="ECO:0000256" key="2">
    <source>
        <dbReference type="ARBA" id="ARBA00011643"/>
    </source>
</evidence>
<dbReference type="InterPro" id="IPR015867">
    <property type="entry name" value="N-reg_PII/ATP_PRibTrfase_C"/>
</dbReference>
<evidence type="ECO:0000256" key="5">
    <source>
        <dbReference type="PIRNR" id="PIRNR037489"/>
    </source>
</evidence>
<accession>A0A1H3YTQ8</accession>
<comment type="subunit">
    <text evidence="2">Homohexamer.</text>
</comment>
<evidence type="ECO:0000313" key="8">
    <source>
        <dbReference type="Proteomes" id="UP000198820"/>
    </source>
</evidence>
<dbReference type="PANTHER" id="PTHR13799">
    <property type="entry name" value="NGG1 INTERACTING FACTOR 3"/>
    <property type="match status" value="1"/>
</dbReference>
<dbReference type="FunFam" id="3.40.1390.30:FF:000001">
    <property type="entry name" value="GTP cyclohydrolase 1 type 2"/>
    <property type="match status" value="1"/>
</dbReference>
<protein>
    <recommendedName>
        <fullName evidence="3 5">GTP cyclohydrolase 1 type 2 homolog</fullName>
    </recommendedName>
</protein>
<dbReference type="Pfam" id="PF01784">
    <property type="entry name" value="DUF34_NIF3"/>
    <property type="match status" value="1"/>
</dbReference>
<feature type="binding site" evidence="6">
    <location>
        <position position="71"/>
    </location>
    <ligand>
        <name>a divalent metal cation</name>
        <dbReference type="ChEBI" id="CHEBI:60240"/>
        <label>1</label>
    </ligand>
</feature>
<feature type="binding site" evidence="6">
    <location>
        <position position="109"/>
    </location>
    <ligand>
        <name>a divalent metal cation</name>
        <dbReference type="ChEBI" id="CHEBI:60240"/>
        <label>1</label>
    </ligand>
</feature>
<dbReference type="EMBL" id="FNQF01000003">
    <property type="protein sequence ID" value="SEA14926.1"/>
    <property type="molecule type" value="Genomic_DNA"/>
</dbReference>
<reference evidence="7 8" key="1">
    <citation type="submission" date="2016-10" db="EMBL/GenBank/DDBJ databases">
        <authorList>
            <person name="de Groot N.N."/>
        </authorList>
    </citation>
    <scope>NUCLEOTIDE SEQUENCE [LARGE SCALE GENOMIC DNA]</scope>
    <source>
        <strain evidence="7 8">DSM 23581</strain>
    </source>
</reference>
<dbReference type="Gene3D" id="3.40.1390.30">
    <property type="entry name" value="NIF3 (NGG1p interacting factor 3)-like"/>
    <property type="match status" value="1"/>
</dbReference>
<dbReference type="SUPFAM" id="SSF102705">
    <property type="entry name" value="NIF3 (NGG1p interacting factor 3)-like"/>
    <property type="match status" value="1"/>
</dbReference>
<comment type="similarity">
    <text evidence="1 5">Belongs to the GTP cyclohydrolase I type 2/NIF3 family.</text>
</comment>
<evidence type="ECO:0000313" key="7">
    <source>
        <dbReference type="EMBL" id="SEA14926.1"/>
    </source>
</evidence>
<organism evidence="7 8">
    <name type="scientific">Psychroflexus halocasei</name>
    <dbReference type="NCBI Taxonomy" id="908615"/>
    <lineage>
        <taxon>Bacteria</taxon>
        <taxon>Pseudomonadati</taxon>
        <taxon>Bacteroidota</taxon>
        <taxon>Flavobacteriia</taxon>
        <taxon>Flavobacteriales</taxon>
        <taxon>Flavobacteriaceae</taxon>
        <taxon>Psychroflexus</taxon>
    </lineage>
</organism>
<gene>
    <name evidence="7" type="ORF">SAMN05421540_103255</name>
</gene>
<dbReference type="STRING" id="908615.SAMN05421540_103255"/>
<evidence type="ECO:0000256" key="1">
    <source>
        <dbReference type="ARBA" id="ARBA00006964"/>
    </source>
</evidence>
<feature type="binding site" evidence="6">
    <location>
        <position position="337"/>
    </location>
    <ligand>
        <name>a divalent metal cation</name>
        <dbReference type="ChEBI" id="CHEBI:60240"/>
        <label>1</label>
    </ligand>
</feature>